<proteinExistence type="predicted"/>
<comment type="caution">
    <text evidence="2">The sequence shown here is derived from an EMBL/GenBank/DDBJ whole genome shotgun (WGS) entry which is preliminary data.</text>
</comment>
<feature type="region of interest" description="Disordered" evidence="1">
    <location>
        <begin position="266"/>
        <end position="332"/>
    </location>
</feature>
<dbReference type="EMBL" id="QBLH01002432">
    <property type="protein sequence ID" value="TGZ48567.1"/>
    <property type="molecule type" value="Genomic_DNA"/>
</dbReference>
<name>A0A4S2KL15_9HYME</name>
<gene>
    <name evidence="2" type="ORF">DBV15_08287</name>
</gene>
<feature type="region of interest" description="Disordered" evidence="1">
    <location>
        <begin position="40"/>
        <end position="86"/>
    </location>
</feature>
<organism evidence="2 3">
    <name type="scientific">Temnothorax longispinosus</name>
    <dbReference type="NCBI Taxonomy" id="300112"/>
    <lineage>
        <taxon>Eukaryota</taxon>
        <taxon>Metazoa</taxon>
        <taxon>Ecdysozoa</taxon>
        <taxon>Arthropoda</taxon>
        <taxon>Hexapoda</taxon>
        <taxon>Insecta</taxon>
        <taxon>Pterygota</taxon>
        <taxon>Neoptera</taxon>
        <taxon>Endopterygota</taxon>
        <taxon>Hymenoptera</taxon>
        <taxon>Apocrita</taxon>
        <taxon>Aculeata</taxon>
        <taxon>Formicoidea</taxon>
        <taxon>Formicidae</taxon>
        <taxon>Myrmicinae</taxon>
        <taxon>Temnothorax</taxon>
    </lineage>
</organism>
<feature type="compositionally biased region" description="Basic and acidic residues" evidence="1">
    <location>
        <begin position="194"/>
        <end position="209"/>
    </location>
</feature>
<feature type="region of interest" description="Disordered" evidence="1">
    <location>
        <begin position="179"/>
        <end position="219"/>
    </location>
</feature>
<dbReference type="Proteomes" id="UP000310200">
    <property type="component" value="Unassembled WGS sequence"/>
</dbReference>
<keyword evidence="3" id="KW-1185">Reference proteome</keyword>
<evidence type="ECO:0000313" key="3">
    <source>
        <dbReference type="Proteomes" id="UP000310200"/>
    </source>
</evidence>
<feature type="compositionally biased region" description="Basic residues" evidence="1">
    <location>
        <begin position="298"/>
        <end position="308"/>
    </location>
</feature>
<accession>A0A4S2KL15</accession>
<dbReference type="AlphaFoldDB" id="A0A4S2KL15"/>
<protein>
    <submittedName>
        <fullName evidence="2">Uncharacterized protein</fullName>
    </submittedName>
</protein>
<evidence type="ECO:0000313" key="2">
    <source>
        <dbReference type="EMBL" id="TGZ48567.1"/>
    </source>
</evidence>
<feature type="compositionally biased region" description="Basic and acidic residues" evidence="1">
    <location>
        <begin position="277"/>
        <end position="297"/>
    </location>
</feature>
<feature type="compositionally biased region" description="Polar residues" evidence="1">
    <location>
        <begin position="69"/>
        <end position="79"/>
    </location>
</feature>
<sequence length="332" mass="37548">MISFLLTRDKLLLDSSRAPPGDEARNANYTLLNLNHPVTGLTPFSPKRREEKNDYATTTRTKKEDAKTGNKSSLATYTSRRGGRQKEQKDIVASPFVLPLPARAFLLFLVPKQALLSVPFTLISLEIRSSPLFSRLSFLSHHLFGYLLGTSRPTRRDVALTLSVKTIYAAKITEKRDEEEEEANRFDSVTSQAKRTEDKRKNRASEGQKQHGSSSGSIEKRPIDPWYYADVHRLTSQFAFFRARNDKLCADKRANYDGRSIEVSRVTRSLSPEGDGGPDRRARRGEEAGVAEEEIRAKRNRNVASKRSHQPEARLLNFDQVETADARRAAQK</sequence>
<reference evidence="2 3" key="1">
    <citation type="journal article" date="2019" name="Philos. Trans. R. Soc. Lond., B, Biol. Sci.">
        <title>Ant behaviour and brain gene expression of defending hosts depend on the ecological success of the intruding social parasite.</title>
        <authorList>
            <person name="Kaur R."/>
            <person name="Stoldt M."/>
            <person name="Jongepier E."/>
            <person name="Feldmeyer B."/>
            <person name="Menzel F."/>
            <person name="Bornberg-Bauer E."/>
            <person name="Foitzik S."/>
        </authorList>
    </citation>
    <scope>NUCLEOTIDE SEQUENCE [LARGE SCALE GENOMIC DNA]</scope>
    <source>
        <tissue evidence="2">Whole body</tissue>
    </source>
</reference>
<evidence type="ECO:0000256" key="1">
    <source>
        <dbReference type="SAM" id="MobiDB-lite"/>
    </source>
</evidence>